<dbReference type="AlphaFoldDB" id="A0A850PBD9"/>
<dbReference type="EMBL" id="JABXXR010000194">
    <property type="protein sequence ID" value="NVN41837.1"/>
    <property type="molecule type" value="Genomic_DNA"/>
</dbReference>
<feature type="non-terminal residue" evidence="1">
    <location>
        <position position="1"/>
    </location>
</feature>
<organism evidence="1 2">
    <name type="scientific">Ameyamaea chiangmaiensis</name>
    <dbReference type="NCBI Taxonomy" id="442969"/>
    <lineage>
        <taxon>Bacteria</taxon>
        <taxon>Pseudomonadati</taxon>
        <taxon>Pseudomonadota</taxon>
        <taxon>Alphaproteobacteria</taxon>
        <taxon>Acetobacterales</taxon>
        <taxon>Acetobacteraceae</taxon>
        <taxon>Ameyamaea</taxon>
    </lineage>
</organism>
<dbReference type="RefSeq" id="WP_176614700.1">
    <property type="nucleotide sequence ID" value="NZ_JABXXR010000194.1"/>
</dbReference>
<dbReference type="Proteomes" id="UP000585665">
    <property type="component" value="Unassembled WGS sequence"/>
</dbReference>
<evidence type="ECO:0000313" key="2">
    <source>
        <dbReference type="Proteomes" id="UP000585665"/>
    </source>
</evidence>
<evidence type="ECO:0000313" key="1">
    <source>
        <dbReference type="EMBL" id="NVN41837.1"/>
    </source>
</evidence>
<accession>A0A850PBD9</accession>
<gene>
    <name evidence="1" type="ORF">HUK82_14895</name>
</gene>
<proteinExistence type="predicted"/>
<protein>
    <recommendedName>
        <fullName evidence="3">DUF5666 domain-containing protein</fullName>
    </recommendedName>
</protein>
<name>A0A850PBD9_9PROT</name>
<reference evidence="1 2" key="1">
    <citation type="submission" date="2020-06" db="EMBL/GenBank/DDBJ databases">
        <title>Description of novel acetic acid bacteria.</title>
        <authorList>
            <person name="Sombolestani A."/>
        </authorList>
    </citation>
    <scope>NUCLEOTIDE SEQUENCE [LARGE SCALE GENOMIC DNA]</scope>
    <source>
        <strain evidence="1 2">LMG 27010</strain>
    </source>
</reference>
<keyword evidence="2" id="KW-1185">Reference proteome</keyword>
<sequence>PVAAPSAAGATGAVFDLSPLPRVGGVVRRLVPSPTGEVMSILLTDNTQILVPRGLGPDVATHIVPGARISARGLVTADQHLMRAFSIDDAHGHPLQDDAEAVATRPPPPATPGLEFGGRYALTVFDRNGHPAGLILDDGTVVYLSAAEMARNAAWLRPGSPVVATGSGLDSPFGRTVEASAIGPSHDALAPVIRADVPLPGAAPGTAAYDLIAGSGH</sequence>
<comment type="caution">
    <text evidence="1">The sequence shown here is derived from an EMBL/GenBank/DDBJ whole genome shotgun (WGS) entry which is preliminary data.</text>
</comment>
<evidence type="ECO:0008006" key="3">
    <source>
        <dbReference type="Google" id="ProtNLM"/>
    </source>
</evidence>